<accession>A0A8S1J739</accession>
<evidence type="ECO:0000313" key="2">
    <source>
        <dbReference type="EMBL" id="CAD7699341.1"/>
    </source>
</evidence>
<evidence type="ECO:0000313" key="3">
    <source>
        <dbReference type="Proteomes" id="UP000708148"/>
    </source>
</evidence>
<feature type="non-terminal residue" evidence="2">
    <location>
        <position position="324"/>
    </location>
</feature>
<evidence type="ECO:0000256" key="1">
    <source>
        <dbReference type="SAM" id="MobiDB-lite"/>
    </source>
</evidence>
<protein>
    <submittedName>
        <fullName evidence="2">Uncharacterized protein</fullName>
    </submittedName>
</protein>
<reference evidence="2" key="1">
    <citation type="submission" date="2020-12" db="EMBL/GenBank/DDBJ databases">
        <authorList>
            <person name="Iha C."/>
        </authorList>
    </citation>
    <scope>NUCLEOTIDE SEQUENCE</scope>
</reference>
<dbReference type="OrthoDB" id="539796at2759"/>
<name>A0A8S1J739_9CHLO</name>
<comment type="caution">
    <text evidence="2">The sequence shown here is derived from an EMBL/GenBank/DDBJ whole genome shotgun (WGS) entry which is preliminary data.</text>
</comment>
<feature type="non-terminal residue" evidence="2">
    <location>
        <position position="1"/>
    </location>
</feature>
<gene>
    <name evidence="2" type="ORF">OSTQU699_LOCUS4700</name>
</gene>
<feature type="region of interest" description="Disordered" evidence="1">
    <location>
        <begin position="301"/>
        <end position="324"/>
    </location>
</feature>
<dbReference type="EMBL" id="CAJHUC010000998">
    <property type="protein sequence ID" value="CAD7699341.1"/>
    <property type="molecule type" value="Genomic_DNA"/>
</dbReference>
<dbReference type="Proteomes" id="UP000708148">
    <property type="component" value="Unassembled WGS sequence"/>
</dbReference>
<keyword evidence="3" id="KW-1185">Reference proteome</keyword>
<dbReference type="AlphaFoldDB" id="A0A8S1J739"/>
<proteinExistence type="predicted"/>
<organism evidence="2 3">
    <name type="scientific">Ostreobium quekettii</name>
    <dbReference type="NCBI Taxonomy" id="121088"/>
    <lineage>
        <taxon>Eukaryota</taxon>
        <taxon>Viridiplantae</taxon>
        <taxon>Chlorophyta</taxon>
        <taxon>core chlorophytes</taxon>
        <taxon>Ulvophyceae</taxon>
        <taxon>TCBD clade</taxon>
        <taxon>Bryopsidales</taxon>
        <taxon>Ostreobineae</taxon>
        <taxon>Ostreobiaceae</taxon>
        <taxon>Ostreobium</taxon>
    </lineage>
</organism>
<sequence length="324" mass="36022">KARKCAMAELGLDSPPTVITTSQQCEQLLRELLSEFGILEMCEGGEEMALENRQHRDMYLVKKIAPKMMAEQNALKPSGSVGRLERQAMSHLEKYASSLVGIGEDPEEAGAPPDAEETTSLQRDAFDGPLHYVNWRRQQLEALVPSCAGDVSAGHVALVRDAMPHVDEVLKAENQYLDCQVRPAAVLCGSNARRLGALSTDHVRRWSAHDDAEEAEAALSVAVSVARESKALNDKRVECVYVLRYLRTRRHRLQVLHYLNAMTSVFCTLLGDEEDEARHVESVLPKSNRFTSMRKSFAKAETTHSFDGGEFVEQENPEGSDRSV</sequence>